<name>A0A1J7BBW6_9ACTN</name>
<protein>
    <submittedName>
        <fullName evidence="1">Uncharacterized protein</fullName>
    </submittedName>
</protein>
<proteinExistence type="predicted"/>
<reference evidence="1 2" key="1">
    <citation type="submission" date="2016-10" db="EMBL/GenBank/DDBJ databases">
        <title>Genome sequence of Streptomyces gilvigriseus MUSC 26.</title>
        <authorList>
            <person name="Lee L.-H."/>
            <person name="Ser H.-L."/>
        </authorList>
    </citation>
    <scope>NUCLEOTIDE SEQUENCE [LARGE SCALE GENOMIC DNA]</scope>
    <source>
        <strain evidence="1 2">MUSC 26</strain>
    </source>
</reference>
<gene>
    <name evidence="1" type="ORF">BIV57_18165</name>
</gene>
<evidence type="ECO:0000313" key="2">
    <source>
        <dbReference type="Proteomes" id="UP000243342"/>
    </source>
</evidence>
<dbReference type="EMBL" id="MLCF01000115">
    <property type="protein sequence ID" value="OIV36085.1"/>
    <property type="molecule type" value="Genomic_DNA"/>
</dbReference>
<dbReference type="STRING" id="1428644.BIV57_18165"/>
<comment type="caution">
    <text evidence="1">The sequence shown here is derived from an EMBL/GenBank/DDBJ whole genome shotgun (WGS) entry which is preliminary data.</text>
</comment>
<organism evidence="1 2">
    <name type="scientific">Mangrovactinospora gilvigrisea</name>
    <dbReference type="NCBI Taxonomy" id="1428644"/>
    <lineage>
        <taxon>Bacteria</taxon>
        <taxon>Bacillati</taxon>
        <taxon>Actinomycetota</taxon>
        <taxon>Actinomycetes</taxon>
        <taxon>Kitasatosporales</taxon>
        <taxon>Streptomycetaceae</taxon>
        <taxon>Mangrovactinospora</taxon>
    </lineage>
</organism>
<keyword evidence="2" id="KW-1185">Reference proteome</keyword>
<dbReference type="AlphaFoldDB" id="A0A1J7BBW6"/>
<sequence>MGNEVADPGWARRTFGHDITEQLLVLIPTAICNAHQRAASGHAGVATATLEAYGCGLHAAQFEELAAALEPLPGAQPRSVRGRAVIVLDRHAFYPMRVGNVGKTNGRPSPFRVEFTRRYGPEPLQEPLEGMPETPEEIALREGVGVLPEDTRLVLVAYVCALQTGLTELRWGRAELDKAGTITWHRGS</sequence>
<dbReference type="Proteomes" id="UP000243342">
    <property type="component" value="Unassembled WGS sequence"/>
</dbReference>
<evidence type="ECO:0000313" key="1">
    <source>
        <dbReference type="EMBL" id="OIV36085.1"/>
    </source>
</evidence>
<accession>A0A1J7BBW6</accession>